<evidence type="ECO:0000259" key="1">
    <source>
        <dbReference type="Pfam" id="PF12680"/>
    </source>
</evidence>
<proteinExistence type="predicted"/>
<evidence type="ECO:0000313" key="2">
    <source>
        <dbReference type="EMBL" id="MBB6143872.1"/>
    </source>
</evidence>
<sequence length="150" mass="16907">MYHAIVKRIALQNFLRVNRKDYAPILKGCSPDVHHQFGGYHALGGERHDREALGRWFERLGRLAPTLLLTVHDVWVKGGPWNTTVIMRWSAVQDLPDGSPYNNHGVHIIRMRWGKVFDIDANEDSQLVAASLQIWAAHGVNEALAAPILS</sequence>
<dbReference type="EMBL" id="JACHEK010000003">
    <property type="protein sequence ID" value="MBB6143872.1"/>
    <property type="molecule type" value="Genomic_DNA"/>
</dbReference>
<dbReference type="OrthoDB" id="2988503at2"/>
<dbReference type="RefSeq" id="WP_050058555.1">
    <property type="nucleotide sequence ID" value="NZ_JACHEK010000003.1"/>
</dbReference>
<comment type="caution">
    <text evidence="2">The sequence shown here is derived from an EMBL/GenBank/DDBJ whole genome shotgun (WGS) entry which is preliminary data.</text>
</comment>
<reference evidence="2 3" key="1">
    <citation type="submission" date="2020-08" db="EMBL/GenBank/DDBJ databases">
        <title>Genomic Encyclopedia of Type Strains, Phase IV (KMG-IV): sequencing the most valuable type-strain genomes for metagenomic binning, comparative biology and taxonomic classification.</title>
        <authorList>
            <person name="Goeker M."/>
        </authorList>
    </citation>
    <scope>NUCLEOTIDE SEQUENCE [LARGE SCALE GENOMIC DNA]</scope>
    <source>
        <strain evidence="2 3">DSM 103733</strain>
    </source>
</reference>
<dbReference type="GO" id="GO:0016853">
    <property type="term" value="F:isomerase activity"/>
    <property type="evidence" value="ECO:0007669"/>
    <property type="project" value="UniProtKB-KW"/>
</dbReference>
<dbReference type="SUPFAM" id="SSF54427">
    <property type="entry name" value="NTF2-like"/>
    <property type="match status" value="1"/>
</dbReference>
<organism evidence="2 3">
    <name type="scientific">Silvibacterium bohemicum</name>
    <dbReference type="NCBI Taxonomy" id="1577686"/>
    <lineage>
        <taxon>Bacteria</taxon>
        <taxon>Pseudomonadati</taxon>
        <taxon>Acidobacteriota</taxon>
        <taxon>Terriglobia</taxon>
        <taxon>Terriglobales</taxon>
        <taxon>Acidobacteriaceae</taxon>
        <taxon>Silvibacterium</taxon>
    </lineage>
</organism>
<feature type="domain" description="SnoaL-like" evidence="1">
    <location>
        <begin position="16"/>
        <end position="117"/>
    </location>
</feature>
<keyword evidence="3" id="KW-1185">Reference proteome</keyword>
<evidence type="ECO:0000313" key="3">
    <source>
        <dbReference type="Proteomes" id="UP000538666"/>
    </source>
</evidence>
<dbReference type="AlphaFoldDB" id="A0A841JR51"/>
<dbReference type="Pfam" id="PF12680">
    <property type="entry name" value="SnoaL_2"/>
    <property type="match status" value="1"/>
</dbReference>
<keyword evidence="2" id="KW-0413">Isomerase</keyword>
<dbReference type="InterPro" id="IPR032710">
    <property type="entry name" value="NTF2-like_dom_sf"/>
</dbReference>
<accession>A0A841JR51</accession>
<dbReference type="Gene3D" id="3.10.450.50">
    <property type="match status" value="1"/>
</dbReference>
<dbReference type="InterPro" id="IPR037401">
    <property type="entry name" value="SnoaL-like"/>
</dbReference>
<gene>
    <name evidence="2" type="ORF">HNQ77_001821</name>
</gene>
<dbReference type="Proteomes" id="UP000538666">
    <property type="component" value="Unassembled WGS sequence"/>
</dbReference>
<protein>
    <submittedName>
        <fullName evidence="2">Ketosteroid isomerase-like protein</fullName>
    </submittedName>
</protein>
<name>A0A841JR51_9BACT</name>